<keyword evidence="1" id="KW-0732">Signal</keyword>
<gene>
    <name evidence="2" type="ORF">COLO4_06487</name>
</gene>
<evidence type="ECO:0000256" key="1">
    <source>
        <dbReference type="SAM" id="SignalP"/>
    </source>
</evidence>
<accession>A0A1R3KMW6</accession>
<name>A0A1R3KMW6_9ROSI</name>
<comment type="caution">
    <text evidence="2">The sequence shown here is derived from an EMBL/GenBank/DDBJ whole genome shotgun (WGS) entry which is preliminary data.</text>
</comment>
<sequence length="197" mass="21312">MVSQTFEGLLLISLLPSAGRLVANELATEGRLLLDAGKLVANKSTTVHVTPMMVLVPASDVKNSSAASQRTLAIDGSKEALLHRWALLNKSLGGRKDNMGLLTFAAKEILGGTITEQLIKPLGIHLNHGIPLEQVMPKTLVSNPKWSGSVNLSKVILYGEWICWRDKITARMATQRKLSRNRVLIAEKASIAEDVAA</sequence>
<reference evidence="3" key="1">
    <citation type="submission" date="2013-09" db="EMBL/GenBank/DDBJ databases">
        <title>Corchorus olitorius genome sequencing.</title>
        <authorList>
            <person name="Alam M."/>
            <person name="Haque M.S."/>
            <person name="Islam M.S."/>
            <person name="Emdad E.M."/>
            <person name="Islam M.M."/>
            <person name="Ahmed B."/>
            <person name="Halim A."/>
            <person name="Hossen Q.M.M."/>
            <person name="Hossain M.Z."/>
            <person name="Ahmed R."/>
            <person name="Khan M.M."/>
            <person name="Islam R."/>
            <person name="Rashid M.M."/>
            <person name="Khan S.A."/>
            <person name="Rahman M.S."/>
            <person name="Alam M."/>
            <person name="Yahiya A.S."/>
            <person name="Khan M.S."/>
            <person name="Azam M.S."/>
            <person name="Haque T."/>
            <person name="Lashkar M.Z.H."/>
            <person name="Akhand A.I."/>
            <person name="Morshed G."/>
            <person name="Roy S."/>
            <person name="Uddin K.S."/>
            <person name="Rabeya T."/>
            <person name="Hossain A.S."/>
            <person name="Chowdhury A."/>
            <person name="Snigdha A.R."/>
            <person name="Mortoza M.S."/>
            <person name="Matin S.A."/>
            <person name="Hoque S.M.E."/>
            <person name="Islam M.K."/>
            <person name="Roy D.K."/>
            <person name="Haider R."/>
            <person name="Moosa M.M."/>
            <person name="Elias S.M."/>
            <person name="Hasan A.M."/>
            <person name="Jahan S."/>
            <person name="Shafiuddin M."/>
            <person name="Mahmood N."/>
            <person name="Shommy N.S."/>
        </authorList>
    </citation>
    <scope>NUCLEOTIDE SEQUENCE [LARGE SCALE GENOMIC DNA]</scope>
    <source>
        <strain evidence="3">cv. O-4</strain>
    </source>
</reference>
<keyword evidence="3" id="KW-1185">Reference proteome</keyword>
<protein>
    <submittedName>
        <fullName evidence="2">F-box family protein</fullName>
    </submittedName>
</protein>
<feature type="chain" id="PRO_5012435815" evidence="1">
    <location>
        <begin position="21"/>
        <end position="197"/>
    </location>
</feature>
<dbReference type="EMBL" id="AWUE01012726">
    <property type="protein sequence ID" value="OMP08426.1"/>
    <property type="molecule type" value="Genomic_DNA"/>
</dbReference>
<feature type="signal peptide" evidence="1">
    <location>
        <begin position="1"/>
        <end position="20"/>
    </location>
</feature>
<proteinExistence type="predicted"/>
<evidence type="ECO:0000313" key="3">
    <source>
        <dbReference type="Proteomes" id="UP000187203"/>
    </source>
</evidence>
<dbReference type="AlphaFoldDB" id="A0A1R3KMW6"/>
<evidence type="ECO:0000313" key="2">
    <source>
        <dbReference type="EMBL" id="OMP08426.1"/>
    </source>
</evidence>
<dbReference type="Proteomes" id="UP000187203">
    <property type="component" value="Unassembled WGS sequence"/>
</dbReference>
<organism evidence="2 3">
    <name type="scientific">Corchorus olitorius</name>
    <dbReference type="NCBI Taxonomy" id="93759"/>
    <lineage>
        <taxon>Eukaryota</taxon>
        <taxon>Viridiplantae</taxon>
        <taxon>Streptophyta</taxon>
        <taxon>Embryophyta</taxon>
        <taxon>Tracheophyta</taxon>
        <taxon>Spermatophyta</taxon>
        <taxon>Magnoliopsida</taxon>
        <taxon>eudicotyledons</taxon>
        <taxon>Gunneridae</taxon>
        <taxon>Pentapetalae</taxon>
        <taxon>rosids</taxon>
        <taxon>malvids</taxon>
        <taxon>Malvales</taxon>
        <taxon>Malvaceae</taxon>
        <taxon>Grewioideae</taxon>
        <taxon>Apeibeae</taxon>
        <taxon>Corchorus</taxon>
    </lineage>
</organism>